<keyword evidence="1" id="KW-0285">Flavoprotein</keyword>
<dbReference type="Proteomes" id="UP000186777">
    <property type="component" value="Unassembled WGS sequence"/>
</dbReference>
<dbReference type="AlphaFoldDB" id="A0A1Q6R838"/>
<evidence type="ECO:0000313" key="4">
    <source>
        <dbReference type="EMBL" id="OLA38480.1"/>
    </source>
</evidence>
<name>A0A1Q6R838_9FIRM</name>
<keyword evidence="2" id="KW-0288">FMN</keyword>
<organism evidence="4 5">
    <name type="scientific">Phascolarctobacterium succinatutens</name>
    <dbReference type="NCBI Taxonomy" id="626940"/>
    <lineage>
        <taxon>Bacteria</taxon>
        <taxon>Bacillati</taxon>
        <taxon>Bacillota</taxon>
        <taxon>Negativicutes</taxon>
        <taxon>Acidaminococcales</taxon>
        <taxon>Acidaminococcaceae</taxon>
        <taxon>Phascolarctobacterium</taxon>
    </lineage>
</organism>
<dbReference type="InterPro" id="IPR051796">
    <property type="entry name" value="ISF_SsuE-like"/>
</dbReference>
<comment type="caution">
    <text evidence="4">The sequence shown here is derived from an EMBL/GenBank/DDBJ whole genome shotgun (WGS) entry which is preliminary data.</text>
</comment>
<feature type="domain" description="NADPH-dependent FMN reductase-like" evidence="3">
    <location>
        <begin position="4"/>
        <end position="126"/>
    </location>
</feature>
<gene>
    <name evidence="4" type="ORF">BHW43_03425</name>
</gene>
<dbReference type="STRING" id="626940.BHW43_03425"/>
<dbReference type="Gene3D" id="3.40.50.360">
    <property type="match status" value="1"/>
</dbReference>
<protein>
    <submittedName>
        <fullName evidence="4">NADPH-dependent FMN reductase</fullName>
    </submittedName>
</protein>
<evidence type="ECO:0000259" key="3">
    <source>
        <dbReference type="Pfam" id="PF03358"/>
    </source>
</evidence>
<accession>A0A1Q6R838</accession>
<dbReference type="Pfam" id="PF03358">
    <property type="entry name" value="FMN_red"/>
    <property type="match status" value="1"/>
</dbReference>
<dbReference type="SUPFAM" id="SSF52218">
    <property type="entry name" value="Flavoproteins"/>
    <property type="match status" value="1"/>
</dbReference>
<dbReference type="InterPro" id="IPR005025">
    <property type="entry name" value="FMN_Rdtase-like_dom"/>
</dbReference>
<dbReference type="PANTHER" id="PTHR43278:SF2">
    <property type="entry name" value="IRON-SULFUR FLAVOPROTEIN"/>
    <property type="match status" value="1"/>
</dbReference>
<dbReference type="PANTHER" id="PTHR43278">
    <property type="entry name" value="NAD(P)H-DEPENDENT FMN-CONTAINING OXIDOREDUCTASE YWQN-RELATED"/>
    <property type="match status" value="1"/>
</dbReference>
<dbReference type="InterPro" id="IPR029039">
    <property type="entry name" value="Flavoprotein-like_sf"/>
</dbReference>
<dbReference type="GO" id="GO:0016491">
    <property type="term" value="F:oxidoreductase activity"/>
    <property type="evidence" value="ECO:0007669"/>
    <property type="project" value="InterPro"/>
</dbReference>
<evidence type="ECO:0000313" key="5">
    <source>
        <dbReference type="Proteomes" id="UP000186777"/>
    </source>
</evidence>
<sequence>MSKKVVVISTSLRANSNSEALAKEFVKGAEVAGHEVEYISLKGKSIAFCIGCLACQSKGHCIINDDALPITEAVLNADVVVWATPIYYYEMAGQMKVLIDRMNSMFPKDYKFREVYFLATAADNGSYTPERALAGLTGWIDCFEKAKLAGSLFCGGVNAAGEISGSSKLQEAYELGLKA</sequence>
<evidence type="ECO:0000256" key="2">
    <source>
        <dbReference type="ARBA" id="ARBA00022643"/>
    </source>
</evidence>
<dbReference type="EMBL" id="MNTG01000016">
    <property type="protein sequence ID" value="OLA38480.1"/>
    <property type="molecule type" value="Genomic_DNA"/>
</dbReference>
<evidence type="ECO:0000256" key="1">
    <source>
        <dbReference type="ARBA" id="ARBA00022630"/>
    </source>
</evidence>
<reference evidence="4 5" key="1">
    <citation type="journal article" date="2016" name="Nat. Biotechnol.">
        <title>Measurement of bacterial replication rates in microbial communities.</title>
        <authorList>
            <person name="Brown C.T."/>
            <person name="Olm M.R."/>
            <person name="Thomas B.C."/>
            <person name="Banfield J.F."/>
        </authorList>
    </citation>
    <scope>NUCLEOTIDE SEQUENCE [LARGE SCALE GENOMIC DNA]</scope>
    <source>
        <strain evidence="4">46_33</strain>
    </source>
</reference>
<proteinExistence type="predicted"/>
<dbReference type="RefSeq" id="WP_303679523.1">
    <property type="nucleotide sequence ID" value="NZ_MNTG01000016.1"/>
</dbReference>